<sequence>MVVVGEGVDAGAVEGGVEGLGCGAGEAAVGEVGGLSGLVGGLAGTVGDVLPVVLTAQRVLEGGVVVGVVALGACWRAVSWSGS</sequence>
<dbReference type="Proteomes" id="UP000037395">
    <property type="component" value="Unassembled WGS sequence"/>
</dbReference>
<protein>
    <submittedName>
        <fullName evidence="1">Uncharacterized protein</fullName>
    </submittedName>
</protein>
<dbReference type="AlphaFoldDB" id="A0A1E7N9M6"/>
<gene>
    <name evidence="1" type="ORF">HS99_0006350</name>
</gene>
<comment type="caution">
    <text evidence="1">The sequence shown here is derived from an EMBL/GenBank/DDBJ whole genome shotgun (WGS) entry which is preliminary data.</text>
</comment>
<dbReference type="EMBL" id="JPRF03000021">
    <property type="protein sequence ID" value="OEV37395.1"/>
    <property type="molecule type" value="Genomic_DNA"/>
</dbReference>
<evidence type="ECO:0000313" key="2">
    <source>
        <dbReference type="Proteomes" id="UP000037395"/>
    </source>
</evidence>
<organism evidence="1 2">
    <name type="scientific">Kitasatospora aureofaciens</name>
    <name type="common">Streptomyces aureofaciens</name>
    <dbReference type="NCBI Taxonomy" id="1894"/>
    <lineage>
        <taxon>Bacteria</taxon>
        <taxon>Bacillati</taxon>
        <taxon>Actinomycetota</taxon>
        <taxon>Actinomycetes</taxon>
        <taxon>Kitasatosporales</taxon>
        <taxon>Streptomycetaceae</taxon>
        <taxon>Kitasatospora</taxon>
    </lineage>
</organism>
<reference evidence="1" key="1">
    <citation type="submission" date="2016-08" db="EMBL/GenBank/DDBJ databases">
        <title>Sequencing, Assembly and Comparative Genomics of S. aureofaciens ATCC 10762.</title>
        <authorList>
            <person name="Gradnigo J.S."/>
            <person name="Johnson N."/>
            <person name="Somerville G.A."/>
        </authorList>
    </citation>
    <scope>NUCLEOTIDE SEQUENCE [LARGE SCALE GENOMIC DNA]</scope>
    <source>
        <strain evidence="1">ATCC 10762</strain>
    </source>
</reference>
<name>A0A1E7N9M6_KITAU</name>
<keyword evidence="2" id="KW-1185">Reference proteome</keyword>
<proteinExistence type="predicted"/>
<accession>A0A1E7N9M6</accession>
<evidence type="ECO:0000313" key="1">
    <source>
        <dbReference type="EMBL" id="OEV37395.1"/>
    </source>
</evidence>
<dbReference type="KEGG" id="kau:B6264_29825"/>